<accession>A0ABQ9K2N4</accession>
<evidence type="ECO:0000256" key="7">
    <source>
        <dbReference type="SAM" id="MobiDB-lite"/>
    </source>
</evidence>
<feature type="compositionally biased region" description="Polar residues" evidence="7">
    <location>
        <begin position="388"/>
        <end position="399"/>
    </location>
</feature>
<dbReference type="InterPro" id="IPR013083">
    <property type="entry name" value="Znf_RING/FYVE/PHD"/>
</dbReference>
<feature type="compositionally biased region" description="Basic and acidic residues" evidence="7">
    <location>
        <begin position="357"/>
        <end position="366"/>
    </location>
</feature>
<evidence type="ECO:0000256" key="5">
    <source>
        <dbReference type="ARBA" id="ARBA00022833"/>
    </source>
</evidence>
<dbReference type="Proteomes" id="UP001162164">
    <property type="component" value="Unassembled WGS sequence"/>
</dbReference>
<comment type="caution">
    <text evidence="10">The sequence shown here is derived from an EMBL/GenBank/DDBJ whole genome shotgun (WGS) entry which is preliminary data.</text>
</comment>
<dbReference type="SUPFAM" id="SSF57850">
    <property type="entry name" value="RING/U-box"/>
    <property type="match status" value="1"/>
</dbReference>
<evidence type="ECO:0000259" key="8">
    <source>
        <dbReference type="PROSITE" id="PS50235"/>
    </source>
</evidence>
<sequence>MWNAFTLTKLLTYSELEKTLIRTGFLIDCEECKKLPADNEMGDIEYDFSLWLCLKCGNQACGRGRNQHALKHYDTPHSDSHAMCVNTTVWSVWCYECDGRSQSDVQKKLQEAVEVLRKQAESNKIKQLPVIPMSDGILEITPAIPLSNSMGAMPKIITNSVSSNLPRARGLTNLGNTCFFNSVMQCLGQTPYLLQLLEDTSQGGQHFQLPGGKTKQENGEIVDLPPLDGILEKWRPLTATLAETLRELQSGRAEVFNPRMLLSRLISKIPQFGGGDQHDSHELLRHLLEAVREEDLRRYKAVILSKLGFNCKTDPATVEGEKRESLSSTGTKRPKCCYQLSNLPISEKQLPPVLRRKAEEIDDNKPSKHQIKKEKRAERKKNKKQKGSRNLNLLDSQMVENDANMENKSDSESDADIEDNIEESSNNVQSEDISKGMESGYNSDKVDNSSPDSNNRAGSPDMRVDDSGVPSPIIGMLSVSPGSPENSPASSETNIDMSSPRCGNNSPNEDITEEFERPESRLAFVTNKNTDLKVDLEKLSLLNDGDSSKISKYSRIDQDSNMEGACGPLIVEDEKMEDEDYEDDGLWSVTMSARYQCEEGECSVQSCLNQFTECELMAGNNKVSCEQCTKRHGGPDKKTIYTDASKQLLIYNPPAVLILHLKRFQVYRFRSAKVSKFVKFSTLLDLAPFCSKRSQSLSTFEVGQTRVLYSLYGVVEHSGSIHGRTKKEKAASSPKGALGDPEVPPGKWYYISDSFVSEVPESKKGAENEELECKEGMEKEE</sequence>
<reference evidence="10" key="1">
    <citation type="journal article" date="2023" name="Insect Mol. Biol.">
        <title>Genome sequencing provides insights into the evolution of gene families encoding plant cell wall-degrading enzymes in longhorned beetles.</title>
        <authorList>
            <person name="Shin N.R."/>
            <person name="Okamura Y."/>
            <person name="Kirsch R."/>
            <person name="Pauchet Y."/>
        </authorList>
    </citation>
    <scope>NUCLEOTIDE SEQUENCE</scope>
    <source>
        <strain evidence="10">MMC_N1</strain>
    </source>
</reference>
<evidence type="ECO:0000256" key="6">
    <source>
        <dbReference type="PROSITE-ProRule" id="PRU00502"/>
    </source>
</evidence>
<evidence type="ECO:0000313" key="10">
    <source>
        <dbReference type="EMBL" id="KAJ8984341.1"/>
    </source>
</evidence>
<feature type="region of interest" description="Disordered" evidence="7">
    <location>
        <begin position="357"/>
        <end position="517"/>
    </location>
</feature>
<evidence type="ECO:0000256" key="4">
    <source>
        <dbReference type="ARBA" id="ARBA00022771"/>
    </source>
</evidence>
<protein>
    <recommendedName>
        <fullName evidence="2">ubiquitinyl hydrolase 1</fullName>
        <ecNumber evidence="2">3.4.19.12</ecNumber>
    </recommendedName>
</protein>
<feature type="region of interest" description="Disordered" evidence="7">
    <location>
        <begin position="761"/>
        <end position="781"/>
    </location>
</feature>
<keyword evidence="11" id="KW-1185">Reference proteome</keyword>
<dbReference type="InterPro" id="IPR050185">
    <property type="entry name" value="Ub_carboxyl-term_hydrolase"/>
</dbReference>
<dbReference type="Gene3D" id="3.30.40.10">
    <property type="entry name" value="Zinc/RING finger domain, C3HC4 (zinc finger)"/>
    <property type="match status" value="1"/>
</dbReference>
<keyword evidence="5" id="KW-0862">Zinc</keyword>
<dbReference type="EMBL" id="JAPWTJ010000040">
    <property type="protein sequence ID" value="KAJ8984341.1"/>
    <property type="molecule type" value="Genomic_DNA"/>
</dbReference>
<dbReference type="SUPFAM" id="SSF54001">
    <property type="entry name" value="Cysteine proteinases"/>
    <property type="match status" value="1"/>
</dbReference>
<keyword evidence="4 6" id="KW-0863">Zinc-finger</keyword>
<evidence type="ECO:0000259" key="9">
    <source>
        <dbReference type="PROSITE" id="PS50271"/>
    </source>
</evidence>
<keyword evidence="3" id="KW-0479">Metal-binding</keyword>
<dbReference type="PROSITE" id="PS00972">
    <property type="entry name" value="USP_1"/>
    <property type="match status" value="1"/>
</dbReference>
<gene>
    <name evidence="10" type="ORF">NQ317_012562</name>
</gene>
<dbReference type="EC" id="3.4.19.12" evidence="2"/>
<dbReference type="PANTHER" id="PTHR21646:SF39">
    <property type="entry name" value="UBIQUITIN CARBOXYL-TERMINAL HYDROLASE 16"/>
    <property type="match status" value="1"/>
</dbReference>
<feature type="region of interest" description="Disordered" evidence="7">
    <location>
        <begin position="314"/>
        <end position="333"/>
    </location>
</feature>
<feature type="domain" description="USP" evidence="8">
    <location>
        <begin position="169"/>
        <end position="781"/>
    </location>
</feature>
<evidence type="ECO:0000256" key="1">
    <source>
        <dbReference type="ARBA" id="ARBA00000707"/>
    </source>
</evidence>
<name>A0ABQ9K2N4_9CUCU</name>
<feature type="compositionally biased region" description="Acidic residues" evidence="7">
    <location>
        <begin position="412"/>
        <end position="422"/>
    </location>
</feature>
<dbReference type="Pfam" id="PF02148">
    <property type="entry name" value="zf-UBP"/>
    <property type="match status" value="1"/>
</dbReference>
<feature type="compositionally biased region" description="Polar residues" evidence="7">
    <location>
        <begin position="448"/>
        <end position="457"/>
    </location>
</feature>
<feature type="domain" description="UBP-type" evidence="9">
    <location>
        <begin position="2"/>
        <end position="120"/>
    </location>
</feature>
<evidence type="ECO:0000256" key="2">
    <source>
        <dbReference type="ARBA" id="ARBA00012759"/>
    </source>
</evidence>
<feature type="compositionally biased region" description="Basic residues" evidence="7">
    <location>
        <begin position="367"/>
        <end position="387"/>
    </location>
</feature>
<dbReference type="PROSITE" id="PS50271">
    <property type="entry name" value="ZF_UBP"/>
    <property type="match status" value="1"/>
</dbReference>
<evidence type="ECO:0000256" key="3">
    <source>
        <dbReference type="ARBA" id="ARBA00022723"/>
    </source>
</evidence>
<feature type="region of interest" description="Disordered" evidence="7">
    <location>
        <begin position="723"/>
        <end position="743"/>
    </location>
</feature>
<evidence type="ECO:0000313" key="11">
    <source>
        <dbReference type="Proteomes" id="UP001162164"/>
    </source>
</evidence>
<dbReference type="Gene3D" id="3.90.70.10">
    <property type="entry name" value="Cysteine proteinases"/>
    <property type="match status" value="2"/>
</dbReference>
<comment type="catalytic activity">
    <reaction evidence="1">
        <text>Thiol-dependent hydrolysis of ester, thioester, amide, peptide and isopeptide bonds formed by the C-terminal Gly of ubiquitin (a 76-residue protein attached to proteins as an intracellular targeting signal).</text>
        <dbReference type="EC" id="3.4.19.12"/>
    </reaction>
</comment>
<feature type="compositionally biased region" description="Polar residues" evidence="7">
    <location>
        <begin position="480"/>
        <end position="509"/>
    </location>
</feature>
<dbReference type="PROSITE" id="PS50235">
    <property type="entry name" value="USP_3"/>
    <property type="match status" value="1"/>
</dbReference>
<dbReference type="InterPro" id="IPR001607">
    <property type="entry name" value="Znf_UBP"/>
</dbReference>
<dbReference type="InterPro" id="IPR038765">
    <property type="entry name" value="Papain-like_cys_pep_sf"/>
</dbReference>
<dbReference type="InterPro" id="IPR001394">
    <property type="entry name" value="Peptidase_C19_UCH"/>
</dbReference>
<proteinExistence type="predicted"/>
<dbReference type="Pfam" id="PF00443">
    <property type="entry name" value="UCH"/>
    <property type="match status" value="1"/>
</dbReference>
<dbReference type="InterPro" id="IPR028889">
    <property type="entry name" value="USP"/>
</dbReference>
<organism evidence="10 11">
    <name type="scientific">Molorchus minor</name>
    <dbReference type="NCBI Taxonomy" id="1323400"/>
    <lineage>
        <taxon>Eukaryota</taxon>
        <taxon>Metazoa</taxon>
        <taxon>Ecdysozoa</taxon>
        <taxon>Arthropoda</taxon>
        <taxon>Hexapoda</taxon>
        <taxon>Insecta</taxon>
        <taxon>Pterygota</taxon>
        <taxon>Neoptera</taxon>
        <taxon>Endopterygota</taxon>
        <taxon>Coleoptera</taxon>
        <taxon>Polyphaga</taxon>
        <taxon>Cucujiformia</taxon>
        <taxon>Chrysomeloidea</taxon>
        <taxon>Cerambycidae</taxon>
        <taxon>Lamiinae</taxon>
        <taxon>Monochamini</taxon>
        <taxon>Molorchus</taxon>
    </lineage>
</organism>
<dbReference type="PANTHER" id="PTHR21646">
    <property type="entry name" value="UBIQUITIN CARBOXYL-TERMINAL HYDROLASE"/>
    <property type="match status" value="1"/>
</dbReference>
<dbReference type="InterPro" id="IPR018200">
    <property type="entry name" value="USP_CS"/>
</dbReference>